<reference evidence="2" key="1">
    <citation type="submission" date="2021-10" db="EMBL/GenBank/DDBJ databases">
        <title>Anaerobic single-cell dispensing facilitates the cultivation of human gut bacteria.</title>
        <authorList>
            <person name="Afrizal A."/>
        </authorList>
    </citation>
    <scope>NUCLEOTIDE SEQUENCE</scope>
    <source>
        <strain evidence="2">CLA-AA-H233</strain>
    </source>
</reference>
<evidence type="ECO:0000313" key="3">
    <source>
        <dbReference type="Proteomes" id="UP001430637"/>
    </source>
</evidence>
<name>A0ABS8FB25_9FIRM</name>
<proteinExistence type="predicted"/>
<keyword evidence="3" id="KW-1185">Reference proteome</keyword>
<organism evidence="2 3">
    <name type="scientific">Faecalibacterium butyricigenerans</name>
    <dbReference type="NCBI Taxonomy" id="1851427"/>
    <lineage>
        <taxon>Bacteria</taxon>
        <taxon>Bacillati</taxon>
        <taxon>Bacillota</taxon>
        <taxon>Clostridia</taxon>
        <taxon>Eubacteriales</taxon>
        <taxon>Oscillospiraceae</taxon>
        <taxon>Faecalibacterium</taxon>
    </lineage>
</organism>
<evidence type="ECO:0000256" key="1">
    <source>
        <dbReference type="SAM" id="MobiDB-lite"/>
    </source>
</evidence>
<protein>
    <submittedName>
        <fullName evidence="2">Uncharacterized protein</fullName>
    </submittedName>
</protein>
<evidence type="ECO:0000313" key="2">
    <source>
        <dbReference type="EMBL" id="MCC2200337.1"/>
    </source>
</evidence>
<dbReference type="EMBL" id="JAJEQL010000040">
    <property type="protein sequence ID" value="MCC2200337.1"/>
    <property type="molecule type" value="Genomic_DNA"/>
</dbReference>
<sequence length="62" mass="7420">MSDRKARRSIGSPKNFKKSSKKCLTKNRFCGKIIKLSAAWLRRYRTLKIEQYRKTCNGTYFR</sequence>
<comment type="caution">
    <text evidence="2">The sequence shown here is derived from an EMBL/GenBank/DDBJ whole genome shotgun (WGS) entry which is preliminary data.</text>
</comment>
<accession>A0ABS8FB25</accession>
<dbReference type="Proteomes" id="UP001430637">
    <property type="component" value="Unassembled WGS sequence"/>
</dbReference>
<feature type="non-terminal residue" evidence="2">
    <location>
        <position position="62"/>
    </location>
</feature>
<gene>
    <name evidence="2" type="ORF">LKD23_11345</name>
</gene>
<feature type="region of interest" description="Disordered" evidence="1">
    <location>
        <begin position="1"/>
        <end position="20"/>
    </location>
</feature>